<comment type="caution">
    <text evidence="1">The sequence shown here is derived from an EMBL/GenBank/DDBJ whole genome shotgun (WGS) entry which is preliminary data.</text>
</comment>
<proteinExistence type="predicted"/>
<accession>A0A2T0BP86</accession>
<dbReference type="RefSeq" id="WP_106008810.1">
    <property type="nucleotide sequence ID" value="NZ_JALCPJ010000045.1"/>
</dbReference>
<reference evidence="1 2" key="1">
    <citation type="submission" date="2018-03" db="EMBL/GenBank/DDBJ databases">
        <title>Genome sequence of Clostridium luticellarii DSM 29923.</title>
        <authorList>
            <person name="Poehlein A."/>
            <person name="Daniel R."/>
        </authorList>
    </citation>
    <scope>NUCLEOTIDE SEQUENCE [LARGE SCALE GENOMIC DNA]</scope>
    <source>
        <strain evidence="1 2">DSM 29923</strain>
    </source>
</reference>
<keyword evidence="2" id="KW-1185">Reference proteome</keyword>
<organism evidence="1 2">
    <name type="scientific">Clostridium luticellarii</name>
    <dbReference type="NCBI Taxonomy" id="1691940"/>
    <lineage>
        <taxon>Bacteria</taxon>
        <taxon>Bacillati</taxon>
        <taxon>Bacillota</taxon>
        <taxon>Clostridia</taxon>
        <taxon>Eubacteriales</taxon>
        <taxon>Clostridiaceae</taxon>
        <taxon>Clostridium</taxon>
    </lineage>
</organism>
<evidence type="ECO:0008006" key="3">
    <source>
        <dbReference type="Google" id="ProtNLM"/>
    </source>
</evidence>
<dbReference type="InterPro" id="IPR018841">
    <property type="entry name" value="DUF2442"/>
</dbReference>
<dbReference type="InterPro" id="IPR036782">
    <property type="entry name" value="NE0471-like_N"/>
</dbReference>
<evidence type="ECO:0000313" key="1">
    <source>
        <dbReference type="EMBL" id="PRR85694.1"/>
    </source>
</evidence>
<gene>
    <name evidence="1" type="ORF">CLLU_13200</name>
</gene>
<sequence>MEYFPEVIQVIPTENYKVYIYFDDGSIKLFDASDVINKGVFKQIKNKNVFMDRCTVLNGTLAWDIEGNYDPGECLDIDPFELYKCPEVEEPSELFNSQKK</sequence>
<dbReference type="Gene3D" id="3.30.2020.10">
    <property type="entry name" value="NE0471-like N-terminal domain"/>
    <property type="match status" value="1"/>
</dbReference>
<protein>
    <recommendedName>
        <fullName evidence="3">DUF2442 domain-containing protein</fullName>
    </recommendedName>
</protein>
<dbReference type="EMBL" id="PVXP01000013">
    <property type="protein sequence ID" value="PRR85694.1"/>
    <property type="molecule type" value="Genomic_DNA"/>
</dbReference>
<dbReference type="SUPFAM" id="SSF143880">
    <property type="entry name" value="NE0471 N-terminal domain-like"/>
    <property type="match status" value="1"/>
</dbReference>
<dbReference type="Pfam" id="PF10387">
    <property type="entry name" value="DUF2442"/>
    <property type="match status" value="1"/>
</dbReference>
<dbReference type="AlphaFoldDB" id="A0A2T0BP86"/>
<dbReference type="Proteomes" id="UP000237798">
    <property type="component" value="Unassembled WGS sequence"/>
</dbReference>
<dbReference type="OrthoDB" id="1666234at2"/>
<evidence type="ECO:0000313" key="2">
    <source>
        <dbReference type="Proteomes" id="UP000237798"/>
    </source>
</evidence>
<name>A0A2T0BP86_9CLOT</name>